<dbReference type="InterPro" id="IPR022595">
    <property type="entry name" value="Enc34_ssDNA-bd"/>
</dbReference>
<protein>
    <recommendedName>
        <fullName evidence="4">DUF2815 family protein</fullName>
    </recommendedName>
</protein>
<feature type="compositionally biased region" description="Basic and acidic residues" evidence="1">
    <location>
        <begin position="161"/>
        <end position="173"/>
    </location>
</feature>
<sequence>MFKNPMKVITGPNTRWSYANVWEAKSINGGTPKFSVSLIVPKSDTKTVAKIKAAIEAAYREGEAKLKGNGKTVPPLSAIKTPLRDGDTERPDDPAYANAYFVNANSTTAPGIVDADRQPILERSEVYSGVYGRASINFYAYNSSGNRGIACGLNNLQKIRDGEPLGGKSRAEDDFATADDDDFLS</sequence>
<evidence type="ECO:0000313" key="2">
    <source>
        <dbReference type="EMBL" id="AGL03759.1"/>
    </source>
</evidence>
<dbReference type="Pfam" id="PF10991">
    <property type="entry name" value="Enc34_ssDNA-bd"/>
    <property type="match status" value="1"/>
</dbReference>
<dbReference type="RefSeq" id="WP_006524182.1">
    <property type="nucleotide sequence ID" value="NC_021184.1"/>
</dbReference>
<keyword evidence="3" id="KW-1185">Reference proteome</keyword>
<evidence type="ECO:0000256" key="1">
    <source>
        <dbReference type="SAM" id="MobiDB-lite"/>
    </source>
</evidence>
<reference evidence="2 3" key="1">
    <citation type="submission" date="2012-01" db="EMBL/GenBank/DDBJ databases">
        <title>Complete sequence of Desulfotomaculum gibsoniae DSM 7213.</title>
        <authorList>
            <consortium name="US DOE Joint Genome Institute"/>
            <person name="Lucas S."/>
            <person name="Han J."/>
            <person name="Lapidus A."/>
            <person name="Cheng J.-F."/>
            <person name="Goodwin L."/>
            <person name="Pitluck S."/>
            <person name="Peters L."/>
            <person name="Ovchinnikova G."/>
            <person name="Teshima H."/>
            <person name="Detter J.C."/>
            <person name="Han C."/>
            <person name="Tapia R."/>
            <person name="Land M."/>
            <person name="Hauser L."/>
            <person name="Kyrpides N."/>
            <person name="Ivanova N."/>
            <person name="Pagani I."/>
            <person name="Parshina S."/>
            <person name="Plugge C."/>
            <person name="Muyzer G."/>
            <person name="Kuever J."/>
            <person name="Ivanova A."/>
            <person name="Nazina T."/>
            <person name="Klenk H.-P."/>
            <person name="Brambilla E."/>
            <person name="Spring S."/>
            <person name="Stams A.F."/>
            <person name="Woyke T."/>
        </authorList>
    </citation>
    <scope>NUCLEOTIDE SEQUENCE [LARGE SCALE GENOMIC DNA]</scope>
    <source>
        <strain evidence="2 3">DSM 7213</strain>
    </source>
</reference>
<dbReference type="SUPFAM" id="SSF50249">
    <property type="entry name" value="Nucleic acid-binding proteins"/>
    <property type="match status" value="1"/>
</dbReference>
<name>R4KM45_9FIRM</name>
<proteinExistence type="predicted"/>
<dbReference type="InterPro" id="IPR012340">
    <property type="entry name" value="NA-bd_OB-fold"/>
</dbReference>
<dbReference type="Proteomes" id="UP000013520">
    <property type="component" value="Chromosome"/>
</dbReference>
<dbReference type="EMBL" id="CP003273">
    <property type="protein sequence ID" value="AGL03759.1"/>
    <property type="molecule type" value="Genomic_DNA"/>
</dbReference>
<evidence type="ECO:0000313" key="3">
    <source>
        <dbReference type="Proteomes" id="UP000013520"/>
    </source>
</evidence>
<feature type="region of interest" description="Disordered" evidence="1">
    <location>
        <begin position="161"/>
        <end position="185"/>
    </location>
</feature>
<dbReference type="STRING" id="767817.Desgi_4531"/>
<dbReference type="OrthoDB" id="9786575at2"/>
<accession>R4KM45</accession>
<organism evidence="2 3">
    <name type="scientific">Desulfoscipio gibsoniae DSM 7213</name>
    <dbReference type="NCBI Taxonomy" id="767817"/>
    <lineage>
        <taxon>Bacteria</taxon>
        <taxon>Bacillati</taxon>
        <taxon>Bacillota</taxon>
        <taxon>Clostridia</taxon>
        <taxon>Eubacteriales</taxon>
        <taxon>Desulfallaceae</taxon>
        <taxon>Desulfoscipio</taxon>
    </lineage>
</organism>
<dbReference type="HOGENOM" id="CLU_087553_0_0_9"/>
<feature type="compositionally biased region" description="Acidic residues" evidence="1">
    <location>
        <begin position="174"/>
        <end position="185"/>
    </location>
</feature>
<evidence type="ECO:0008006" key="4">
    <source>
        <dbReference type="Google" id="ProtNLM"/>
    </source>
</evidence>
<gene>
    <name evidence="2" type="ORF">Desgi_4531</name>
</gene>
<dbReference type="Gene3D" id="2.40.50.140">
    <property type="entry name" value="Nucleic acid-binding proteins"/>
    <property type="match status" value="1"/>
</dbReference>
<dbReference type="AlphaFoldDB" id="R4KM45"/>
<dbReference type="eggNOG" id="ENOG502Z8YX">
    <property type="taxonomic scope" value="Bacteria"/>
</dbReference>
<dbReference type="KEGG" id="dgi:Desgi_4531"/>